<comment type="similarity">
    <text evidence="9">Belongs to the monovalent cation:proton antiporter 2 (CPA2) transporter (TC 2.A.37) family. CHX (TC 2.A.37.4) subfamily.</text>
</comment>
<dbReference type="GO" id="GO:0016020">
    <property type="term" value="C:membrane"/>
    <property type="evidence" value="ECO:0007669"/>
    <property type="project" value="UniProtKB-SubCell"/>
</dbReference>
<evidence type="ECO:0000256" key="10">
    <source>
        <dbReference type="SAM" id="Phobius"/>
    </source>
</evidence>
<evidence type="ECO:0000313" key="15">
    <source>
        <dbReference type="Proteomes" id="UP001603857"/>
    </source>
</evidence>
<dbReference type="Proteomes" id="UP001603857">
    <property type="component" value="Unassembled WGS sequence"/>
</dbReference>
<sequence>METTLGEEDRKDFSFRVKDSDSDNQAGLVVHYAGLPAPSEEMSYGVQLQQATYENICYHRHHNVQVTLRNYALRQITAVLDELNSDPDRRYVIFNVTVDMPPKVVSDGMWGNTTYGALQNRSTLPLLQFQIITIFFVTQCFHMAGFVLGPSLKIEALMPFKSMLFPEGTGDVLSLLSGMGYAMFLFLTAVQMDFSMITRTGRKAWTIALSSLLIPTVVGLSICYRFMGNLQRALGEFNGGKLPVIVISHSACSFSVIASLLSDLEILNSELGRLALSSALVMDVISHVVKGLGTAIVSSLRTDSHDHELGKGPKLALNTTLKYICFLILVIVIARPAMRRIVRITTEGRPVKKAYTHVVIIMTLAAGMFGVFAHQTVLAGMLLHGLLVPEGPPLGSELIKQFELFNTWFLLPIFVTCCAMKVDVSVHIDGTLIFTVAAIIVVVHLVKMLVTIGVCHYCQMPKIDGLCLALLLSCKGVVDFCSGVFLFDSMLMSKETVSMMSISVLVLGSIARIGVKALYDPSRKYAGYQKRNLLNLKPNSELRMVACIHKPSHIMPIKNVLDIFCPTTSNPLVVHVLHLMELVGRSSPIFISHRVQERVDSGHNYSEDIIVTFDLFEHDKAGTVSVSTYTAISPLRFMHDDICYLALDKLASMILLPFQARWREDGSIESADDNIRTLNTKVLERAPCSVGILVNRTSASSNVCMKQIAMIFLGGADDREALCLAKRVIKDCTYNLVVYHLVSMSHQSESSWDMVLDHEVLKSVEGYHGSIENVSYERITIKDPSETAAFVSEIANRHHFFIVGRRNGMKSCQTAALESWTEFPELGVIGDLLASSDTKTNASILVVQQQRMPKS</sequence>
<dbReference type="PANTHER" id="PTHR32468:SF101">
    <property type="entry name" value="CATION_H+ EXCHANGER 2"/>
    <property type="match status" value="1"/>
</dbReference>
<evidence type="ECO:0000256" key="7">
    <source>
        <dbReference type="ARBA" id="ARBA00023065"/>
    </source>
</evidence>
<evidence type="ECO:0000313" key="14">
    <source>
        <dbReference type="EMBL" id="KAL2316904.1"/>
    </source>
</evidence>
<evidence type="ECO:0000256" key="1">
    <source>
        <dbReference type="ARBA" id="ARBA00004141"/>
    </source>
</evidence>
<feature type="transmembrane region" description="Helical" evidence="10">
    <location>
        <begin position="358"/>
        <end position="383"/>
    </location>
</feature>
<feature type="transmembrane region" description="Helical" evidence="10">
    <location>
        <begin position="432"/>
        <end position="454"/>
    </location>
</feature>
<keyword evidence="6 10" id="KW-1133">Transmembrane helix</keyword>
<evidence type="ECO:0000256" key="4">
    <source>
        <dbReference type="ARBA" id="ARBA00022692"/>
    </source>
</evidence>
<feature type="transmembrane region" description="Helical" evidence="10">
    <location>
        <begin position="320"/>
        <end position="338"/>
    </location>
</feature>
<keyword evidence="2" id="KW-0813">Transport</keyword>
<evidence type="ECO:0000256" key="2">
    <source>
        <dbReference type="ARBA" id="ARBA00022448"/>
    </source>
</evidence>
<keyword evidence="8 10" id="KW-0472">Membrane</keyword>
<evidence type="ECO:0000256" key="3">
    <source>
        <dbReference type="ARBA" id="ARBA00022538"/>
    </source>
</evidence>
<accession>A0ABD1L071</accession>
<keyword evidence="3" id="KW-0633">Potassium transport</keyword>
<dbReference type="InterPro" id="IPR050794">
    <property type="entry name" value="CPA2_transporter"/>
</dbReference>
<evidence type="ECO:0000256" key="6">
    <source>
        <dbReference type="ARBA" id="ARBA00022989"/>
    </source>
</evidence>
<evidence type="ECO:0008006" key="16">
    <source>
        <dbReference type="Google" id="ProtNLM"/>
    </source>
</evidence>
<evidence type="ECO:0000256" key="8">
    <source>
        <dbReference type="ARBA" id="ARBA00023136"/>
    </source>
</evidence>
<gene>
    <name evidence="14" type="ORF">Fmac_030780</name>
</gene>
<protein>
    <recommendedName>
        <fullName evidence="16">Cation/H+ exchanger domain-containing protein</fullName>
    </recommendedName>
</protein>
<dbReference type="GO" id="GO:0006813">
    <property type="term" value="P:potassium ion transport"/>
    <property type="evidence" value="ECO:0007669"/>
    <property type="project" value="UniProtKB-KW"/>
</dbReference>
<dbReference type="InterPro" id="IPR006153">
    <property type="entry name" value="Cation/H_exchanger_TM"/>
</dbReference>
<dbReference type="Pfam" id="PF00999">
    <property type="entry name" value="Na_H_Exchanger"/>
    <property type="match status" value="1"/>
</dbReference>
<keyword evidence="7" id="KW-0406">Ion transport</keyword>
<dbReference type="Pfam" id="PF23256">
    <property type="entry name" value="CHX17_2nd"/>
    <property type="match status" value="1"/>
</dbReference>
<feature type="transmembrane region" description="Helical" evidence="10">
    <location>
        <begin position="499"/>
        <end position="519"/>
    </location>
</feature>
<organism evidence="14 15">
    <name type="scientific">Flemingia macrophylla</name>
    <dbReference type="NCBI Taxonomy" id="520843"/>
    <lineage>
        <taxon>Eukaryota</taxon>
        <taxon>Viridiplantae</taxon>
        <taxon>Streptophyta</taxon>
        <taxon>Embryophyta</taxon>
        <taxon>Tracheophyta</taxon>
        <taxon>Spermatophyta</taxon>
        <taxon>Magnoliopsida</taxon>
        <taxon>eudicotyledons</taxon>
        <taxon>Gunneridae</taxon>
        <taxon>Pentapetalae</taxon>
        <taxon>rosids</taxon>
        <taxon>fabids</taxon>
        <taxon>Fabales</taxon>
        <taxon>Fabaceae</taxon>
        <taxon>Papilionoideae</taxon>
        <taxon>50 kb inversion clade</taxon>
        <taxon>NPAAA clade</taxon>
        <taxon>indigoferoid/millettioid clade</taxon>
        <taxon>Phaseoleae</taxon>
        <taxon>Flemingia</taxon>
    </lineage>
</organism>
<feature type="domain" description="Cation/H(+) antiporter C-terminal" evidence="13">
    <location>
        <begin position="708"/>
        <end position="850"/>
    </location>
</feature>
<dbReference type="PANTHER" id="PTHR32468">
    <property type="entry name" value="CATION/H + ANTIPORTER"/>
    <property type="match status" value="1"/>
</dbReference>
<dbReference type="EMBL" id="JBGMDY010000011">
    <property type="protein sequence ID" value="KAL2316904.1"/>
    <property type="molecule type" value="Genomic_DNA"/>
</dbReference>
<evidence type="ECO:0000256" key="5">
    <source>
        <dbReference type="ARBA" id="ARBA00022958"/>
    </source>
</evidence>
<feature type="transmembrane region" description="Helical" evidence="10">
    <location>
        <begin position="204"/>
        <end position="227"/>
    </location>
</feature>
<comment type="subcellular location">
    <subcellularLocation>
        <location evidence="1">Membrane</location>
        <topology evidence="1">Multi-pass membrane protein</topology>
    </subcellularLocation>
</comment>
<evidence type="ECO:0000259" key="11">
    <source>
        <dbReference type="Pfam" id="PF00999"/>
    </source>
</evidence>
<feature type="transmembrane region" description="Helical" evidence="10">
    <location>
        <begin position="466"/>
        <end position="487"/>
    </location>
</feature>
<proteinExistence type="inferred from homology"/>
<feature type="transmembrane region" description="Helical" evidence="10">
    <location>
        <begin position="242"/>
        <end position="262"/>
    </location>
</feature>
<comment type="caution">
    <text evidence="14">The sequence shown here is derived from an EMBL/GenBank/DDBJ whole genome shotgun (WGS) entry which is preliminary data.</text>
</comment>
<dbReference type="InterPro" id="IPR038770">
    <property type="entry name" value="Na+/solute_symporter_sf"/>
</dbReference>
<keyword evidence="15" id="KW-1185">Reference proteome</keyword>
<feature type="transmembrane region" description="Helical" evidence="10">
    <location>
        <begin position="172"/>
        <end position="192"/>
    </location>
</feature>
<dbReference type="Pfam" id="PF23259">
    <property type="entry name" value="CHX17_C"/>
    <property type="match status" value="1"/>
</dbReference>
<evidence type="ECO:0000256" key="9">
    <source>
        <dbReference type="ARBA" id="ARBA00038341"/>
    </source>
</evidence>
<keyword evidence="4 10" id="KW-0812">Transmembrane</keyword>
<reference evidence="14 15" key="1">
    <citation type="submission" date="2024-08" db="EMBL/GenBank/DDBJ databases">
        <title>Insights into the chromosomal genome structure of Flemingia macrophylla.</title>
        <authorList>
            <person name="Ding Y."/>
            <person name="Zhao Y."/>
            <person name="Bi W."/>
            <person name="Wu M."/>
            <person name="Zhao G."/>
            <person name="Gong Y."/>
            <person name="Li W."/>
            <person name="Zhang P."/>
        </authorList>
    </citation>
    <scope>NUCLEOTIDE SEQUENCE [LARGE SCALE GENOMIC DNA]</scope>
    <source>
        <strain evidence="14">DYQJB</strain>
        <tissue evidence="14">Leaf</tissue>
    </source>
</reference>
<feature type="domain" description="Cation/H(+) antiporter central" evidence="12">
    <location>
        <begin position="572"/>
        <end position="698"/>
    </location>
</feature>
<dbReference type="AlphaFoldDB" id="A0ABD1L071"/>
<feature type="domain" description="Cation/H+ exchanger transmembrane" evidence="11">
    <location>
        <begin position="137"/>
        <end position="511"/>
    </location>
</feature>
<feature type="transmembrane region" description="Helical" evidence="10">
    <location>
        <begin position="131"/>
        <end position="152"/>
    </location>
</feature>
<dbReference type="InterPro" id="IPR057290">
    <property type="entry name" value="CHX17_C"/>
</dbReference>
<evidence type="ECO:0000259" key="13">
    <source>
        <dbReference type="Pfam" id="PF23259"/>
    </source>
</evidence>
<dbReference type="InterPro" id="IPR057291">
    <property type="entry name" value="CHX17_2nd"/>
</dbReference>
<name>A0ABD1L071_9FABA</name>
<dbReference type="Gene3D" id="1.20.1530.20">
    <property type="match status" value="1"/>
</dbReference>
<keyword evidence="5" id="KW-0630">Potassium</keyword>
<evidence type="ECO:0000259" key="12">
    <source>
        <dbReference type="Pfam" id="PF23256"/>
    </source>
</evidence>